<accession>A0A977TNX1</accession>
<organism evidence="1 2">
    <name type="scientific">Psilogramma increta granulovirus</name>
    <dbReference type="NCBI Taxonomy" id="2953508"/>
    <lineage>
        <taxon>Viruses</taxon>
        <taxon>Viruses incertae sedis</taxon>
        <taxon>Naldaviricetes</taxon>
        <taxon>Lefavirales</taxon>
        <taxon>Baculoviridae</taxon>
        <taxon>Betabaculovirus</taxon>
        <taxon>Betabaculovirus psincretae</taxon>
    </lineage>
</organism>
<reference evidence="1" key="1">
    <citation type="journal article" date="2022" name="Virus Res.">
        <title>Genome analysis of Psilogramma increta granulovirus and its intrapopulation diversity.</title>
        <authorList>
            <person name="Zhang H."/>
            <person name="Li L."/>
            <person name="Chen B."/>
            <person name="Zuo Y."/>
            <person name="Wu W."/>
            <person name="Yuan M."/>
            <person name="Yang K."/>
        </authorList>
    </citation>
    <scope>NUCLEOTIDE SEQUENCE</scope>
    <source>
        <strain evidence="1">GZ</strain>
    </source>
</reference>
<protein>
    <submittedName>
        <fullName evidence="1">Ie-1</fullName>
    </submittedName>
</protein>
<evidence type="ECO:0000313" key="2">
    <source>
        <dbReference type="Proteomes" id="UP001265762"/>
    </source>
</evidence>
<keyword evidence="2" id="KW-1185">Reference proteome</keyword>
<sequence>MEEEEKDEECMMVINDSEYESDDSNINDEYKVMDLSDNTNVSVKTTQYLPPPPPQHLLPPQKQKPTPSLAIATTSMDAESTTNKSDYLEMCHYKWLNRFKTTTYHMFLCTYDGLQYVRNERYPEEVYTKQYYTLNGNAYEMLLRDCKFYLTTKLLQCTKQPLSMYPTQSVVKHVDLKIVAPLLQMNLRDGNTLHQHIMEAVINTFFIGVTQEDVKVVKQRLASPSSDSRIAYVCKKYSWKSEDRKVKELCVYKENKQIKTLFNIMYKNNKIYKFSTDATVEHTNFIKEFNYNVQQLKKPITEHIDNVSQIKMMIKSLAILLYKNDTNDLQDLKDVKGDERDIEEFLRVSLNYPFGDVIFNMKTKDTNSQRYRLNCFKMDKVYVWVNSMVYKTSKFDLENIIKKYSRGTHYILSFNYVFNSMLSKLHSEVVKLVLRYILCRRDLCLLENDIVVNPKITYKRIMFSN</sequence>
<proteinExistence type="predicted"/>
<evidence type="ECO:0000313" key="1">
    <source>
        <dbReference type="EMBL" id="UXX41815.1"/>
    </source>
</evidence>
<dbReference type="EMBL" id="ON803509">
    <property type="protein sequence ID" value="UXX41815.1"/>
    <property type="molecule type" value="Genomic_DNA"/>
</dbReference>
<dbReference type="Proteomes" id="UP001265762">
    <property type="component" value="Segment"/>
</dbReference>
<name>A0A977TNX1_9BBAC</name>